<evidence type="ECO:0000256" key="12">
    <source>
        <dbReference type="ARBA" id="ARBA00022777"/>
    </source>
</evidence>
<feature type="transmembrane region" description="Helical" evidence="21">
    <location>
        <begin position="605"/>
        <end position="624"/>
    </location>
</feature>
<keyword evidence="13 20" id="KW-0067">ATP-binding</keyword>
<dbReference type="InterPro" id="IPR032675">
    <property type="entry name" value="LRR_dom_sf"/>
</dbReference>
<evidence type="ECO:0000259" key="23">
    <source>
        <dbReference type="PROSITE" id="PS50011"/>
    </source>
</evidence>
<reference evidence="24" key="2">
    <citation type="submission" date="2023-06" db="EMBL/GenBank/DDBJ databases">
        <authorList>
            <person name="Swenson N.G."/>
            <person name="Wegrzyn J.L."/>
            <person name="Mcevoy S.L."/>
        </authorList>
    </citation>
    <scope>NUCLEOTIDE SEQUENCE</scope>
    <source>
        <strain evidence="24">NS2018</strain>
        <tissue evidence="24">Leaf</tissue>
    </source>
</reference>
<feature type="chain" id="PRO_5041274537" description="non-specific serine/threonine protein kinase" evidence="22">
    <location>
        <begin position="25"/>
        <end position="974"/>
    </location>
</feature>
<evidence type="ECO:0000256" key="8">
    <source>
        <dbReference type="ARBA" id="ARBA00022692"/>
    </source>
</evidence>
<evidence type="ECO:0000256" key="11">
    <source>
        <dbReference type="ARBA" id="ARBA00022741"/>
    </source>
</evidence>
<dbReference type="InterPro" id="IPR017441">
    <property type="entry name" value="Protein_kinase_ATP_BS"/>
</dbReference>
<dbReference type="PROSITE" id="PS00109">
    <property type="entry name" value="PROTEIN_KINASE_TYR"/>
    <property type="match status" value="1"/>
</dbReference>
<keyword evidence="8 21" id="KW-0812">Transmembrane</keyword>
<evidence type="ECO:0000256" key="22">
    <source>
        <dbReference type="SAM" id="SignalP"/>
    </source>
</evidence>
<dbReference type="FunFam" id="3.80.10.10:FF:000400">
    <property type="entry name" value="Nuclear pore complex protein NUP107"/>
    <property type="match status" value="1"/>
</dbReference>
<gene>
    <name evidence="24" type="ORF">LWI29_023164</name>
</gene>
<dbReference type="Pfam" id="PF00069">
    <property type="entry name" value="Pkinase"/>
    <property type="match status" value="1"/>
</dbReference>
<evidence type="ECO:0000313" key="25">
    <source>
        <dbReference type="Proteomes" id="UP001168877"/>
    </source>
</evidence>
<dbReference type="PROSITE" id="PS50011">
    <property type="entry name" value="PROTEIN_KINASE_DOM"/>
    <property type="match status" value="1"/>
</dbReference>
<keyword evidence="14 21" id="KW-1133">Transmembrane helix</keyword>
<dbReference type="InterPro" id="IPR003591">
    <property type="entry name" value="Leu-rich_rpt_typical-subtyp"/>
</dbReference>
<evidence type="ECO:0000256" key="9">
    <source>
        <dbReference type="ARBA" id="ARBA00022729"/>
    </source>
</evidence>
<dbReference type="Proteomes" id="UP001168877">
    <property type="component" value="Unassembled WGS sequence"/>
</dbReference>
<dbReference type="PROSITE" id="PS51450">
    <property type="entry name" value="LRR"/>
    <property type="match status" value="1"/>
</dbReference>
<dbReference type="FunFam" id="1.10.510.10:FF:000445">
    <property type="entry name" value="MDIS1-interacting receptor like kinase 2"/>
    <property type="match status" value="1"/>
</dbReference>
<dbReference type="PROSITE" id="PS00107">
    <property type="entry name" value="PROTEIN_KINASE_ATP"/>
    <property type="match status" value="1"/>
</dbReference>
<dbReference type="FunFam" id="3.80.10.10:FF:000233">
    <property type="entry name" value="Leucine-rich repeat receptor-like protein kinase TDR"/>
    <property type="match status" value="1"/>
</dbReference>
<keyword evidence="10" id="KW-0677">Repeat</keyword>
<keyword evidence="17" id="KW-0325">Glycoprotein</keyword>
<feature type="binding site" evidence="20">
    <location>
        <position position="694"/>
    </location>
    <ligand>
        <name>ATP</name>
        <dbReference type="ChEBI" id="CHEBI:30616"/>
    </ligand>
</feature>
<evidence type="ECO:0000256" key="18">
    <source>
        <dbReference type="ARBA" id="ARBA00047899"/>
    </source>
</evidence>
<evidence type="ECO:0000256" key="21">
    <source>
        <dbReference type="SAM" id="Phobius"/>
    </source>
</evidence>
<dbReference type="EMBL" id="JAUESC010000383">
    <property type="protein sequence ID" value="KAK0585080.1"/>
    <property type="molecule type" value="Genomic_DNA"/>
</dbReference>
<accession>A0AA39S6J3</accession>
<dbReference type="FunFam" id="3.80.10.10:FF:000383">
    <property type="entry name" value="Leucine-rich repeat receptor protein kinase EMS1"/>
    <property type="match status" value="1"/>
</dbReference>
<dbReference type="Pfam" id="PF23598">
    <property type="entry name" value="LRR_14"/>
    <property type="match status" value="2"/>
</dbReference>
<dbReference type="SUPFAM" id="SSF52058">
    <property type="entry name" value="L domain-like"/>
    <property type="match status" value="3"/>
</dbReference>
<sequence length="974" mass="108292">MTTCISRSATVVVIFAIIVAFAYTSESSPQELESKALLESGWWSNYTNNSSSVCQWPGIVCNNGGSIIAISLPYMYLQVSYKFGRLNFSSFPNLISLNLSGNKLYGTIPSQIGSVSKLRYLNLSSNDLTGELPQSIGRLTQLVELDICNNKLNGSILPELQNLNNLVLLTLGNNKLIGQIPPTLCLLTKLSHLLLYSNRIKGTLPAEIGNMKRLVTLDLSNNWLTGSIPSAVCHLTNLRSLCLNGNQIIGSIPEEIGKLTNLETLDLFSNKLNGSIPPSLGLLTNLRYLSFDFNRIDGFVPLEVGDLKNLIDLRISNNHIIGPIPLSLGHLNNLRVLTLDSNQLNGSIPSELGNMKNLVELGLANNNLSGSIPKSICNLASLSYLSLHSNKLTGFIPKEIGNLRSLTWLVLSENELYGSIPDEIVQLTQLKFLGLNSNQLNGLIPLEIGRLFNLYFLDLSKNKLSGPIPSHLENCSGLEYLILNNNHLNGSIPLQVSKLSMLFNLDFSHNLISGAIPSQLGNFKYLLQLDLSYNNLSGTIPVSLATLRDINLSYNSLTGQITDHIWYNFQPETFVGNKKLCRDFTDFLPCSSSPKGNNFLNRMKIFLPITVFLLLLFLGCIFLYQLKFKTTTKSEPRVTKNGDIFSIWNYDGGIAYKDIIEATEDFDIRYCIGTGGYGSVYKAQLPSGKVVALKKLHRLEAEEPAFDQSFRNEVRILTNIRHRNIVKLHGFCLHKRCMFLIYEYMERGSLFAVLRNDIEAVELDWTKRVNIITGTAHALFYLHHDSTPPIVHRDISSNNILLNSELEAFVSDFGTARLLDPDSSNQTVLAGTCGYLAPELAYTMIITEKCDVYSFGVTAMETLMGRHPGDLLSLLSSSSDQHIKLQDILDPRLSPPIKPRVAQNVALVATLALACVDTDPRSRPTMQLVSEQLLSHRSPLPHPFHEISIGELRNQEIYLVCRKQERSIEVMSAR</sequence>
<dbReference type="Gene3D" id="3.30.200.20">
    <property type="entry name" value="Phosphorylase Kinase, domain 1"/>
    <property type="match status" value="1"/>
</dbReference>
<evidence type="ECO:0000256" key="6">
    <source>
        <dbReference type="ARBA" id="ARBA00022614"/>
    </source>
</evidence>
<keyword evidence="25" id="KW-1185">Reference proteome</keyword>
<evidence type="ECO:0000256" key="1">
    <source>
        <dbReference type="ARBA" id="ARBA00004236"/>
    </source>
</evidence>
<evidence type="ECO:0000256" key="13">
    <source>
        <dbReference type="ARBA" id="ARBA00022840"/>
    </source>
</evidence>
<evidence type="ECO:0000256" key="7">
    <source>
        <dbReference type="ARBA" id="ARBA00022679"/>
    </source>
</evidence>
<evidence type="ECO:0000256" key="4">
    <source>
        <dbReference type="ARBA" id="ARBA00022527"/>
    </source>
</evidence>
<dbReference type="SMART" id="SM00365">
    <property type="entry name" value="LRR_SD22"/>
    <property type="match status" value="6"/>
</dbReference>
<dbReference type="EC" id="2.7.11.1" evidence="3"/>
<evidence type="ECO:0000256" key="15">
    <source>
        <dbReference type="ARBA" id="ARBA00023136"/>
    </source>
</evidence>
<dbReference type="GO" id="GO:0005886">
    <property type="term" value="C:plasma membrane"/>
    <property type="evidence" value="ECO:0007669"/>
    <property type="project" value="UniProtKB-SubCell"/>
</dbReference>
<dbReference type="AlphaFoldDB" id="A0AA39S6J3"/>
<dbReference type="PANTHER" id="PTHR48053">
    <property type="entry name" value="LEUCINE RICH REPEAT FAMILY PROTEIN, EXPRESSED"/>
    <property type="match status" value="1"/>
</dbReference>
<evidence type="ECO:0000256" key="19">
    <source>
        <dbReference type="ARBA" id="ARBA00048679"/>
    </source>
</evidence>
<evidence type="ECO:0000256" key="5">
    <source>
        <dbReference type="ARBA" id="ARBA00022553"/>
    </source>
</evidence>
<evidence type="ECO:0000256" key="20">
    <source>
        <dbReference type="PROSITE-ProRule" id="PRU10141"/>
    </source>
</evidence>
<dbReference type="InterPro" id="IPR001611">
    <property type="entry name" value="Leu-rich_rpt"/>
</dbReference>
<dbReference type="InterPro" id="IPR055414">
    <property type="entry name" value="LRR_R13L4/SHOC2-like"/>
</dbReference>
<dbReference type="SMART" id="SM00369">
    <property type="entry name" value="LRR_TYP"/>
    <property type="match status" value="11"/>
</dbReference>
<dbReference type="InterPro" id="IPR000719">
    <property type="entry name" value="Prot_kinase_dom"/>
</dbReference>
<keyword evidence="4" id="KW-0723">Serine/threonine-protein kinase</keyword>
<keyword evidence="6" id="KW-0433">Leucine-rich repeat</keyword>
<dbReference type="GO" id="GO:0005524">
    <property type="term" value="F:ATP binding"/>
    <property type="evidence" value="ECO:0007669"/>
    <property type="project" value="UniProtKB-UniRule"/>
</dbReference>
<comment type="caution">
    <text evidence="24">The sequence shown here is derived from an EMBL/GenBank/DDBJ whole genome shotgun (WGS) entry which is preliminary data.</text>
</comment>
<evidence type="ECO:0000313" key="24">
    <source>
        <dbReference type="EMBL" id="KAK0585080.1"/>
    </source>
</evidence>
<keyword evidence="11 20" id="KW-0547">Nucleotide-binding</keyword>
<dbReference type="PANTHER" id="PTHR48053:SF126">
    <property type="entry name" value="MDIS1-INTERACTING RECEPTOR LIKE KINASE 2-LIKE ISOFORM X1"/>
    <property type="match status" value="1"/>
</dbReference>
<feature type="signal peptide" evidence="22">
    <location>
        <begin position="1"/>
        <end position="24"/>
    </location>
</feature>
<keyword evidence="7" id="KW-0808">Transferase</keyword>
<evidence type="ECO:0000256" key="16">
    <source>
        <dbReference type="ARBA" id="ARBA00023170"/>
    </source>
</evidence>
<protein>
    <recommendedName>
        <fullName evidence="3">non-specific serine/threonine protein kinase</fullName>
        <ecNumber evidence="3">2.7.11.1</ecNumber>
    </recommendedName>
</protein>
<evidence type="ECO:0000256" key="14">
    <source>
        <dbReference type="ARBA" id="ARBA00022989"/>
    </source>
</evidence>
<dbReference type="InterPro" id="IPR051716">
    <property type="entry name" value="Plant_RL_S/T_kinase"/>
</dbReference>
<evidence type="ECO:0000256" key="2">
    <source>
        <dbReference type="ARBA" id="ARBA00004479"/>
    </source>
</evidence>
<name>A0AA39S6J3_ACESA</name>
<comment type="catalytic activity">
    <reaction evidence="19">
        <text>L-seryl-[protein] + ATP = O-phospho-L-seryl-[protein] + ADP + H(+)</text>
        <dbReference type="Rhea" id="RHEA:17989"/>
        <dbReference type="Rhea" id="RHEA-COMP:9863"/>
        <dbReference type="Rhea" id="RHEA-COMP:11604"/>
        <dbReference type="ChEBI" id="CHEBI:15378"/>
        <dbReference type="ChEBI" id="CHEBI:29999"/>
        <dbReference type="ChEBI" id="CHEBI:30616"/>
        <dbReference type="ChEBI" id="CHEBI:83421"/>
        <dbReference type="ChEBI" id="CHEBI:456216"/>
        <dbReference type="EC" id="2.7.11.1"/>
    </reaction>
</comment>
<dbReference type="FunFam" id="3.30.200.20:FF:000309">
    <property type="entry name" value="Leucine-rich repeat receptor protein kinase MSP1"/>
    <property type="match status" value="1"/>
</dbReference>
<dbReference type="InterPro" id="IPR011009">
    <property type="entry name" value="Kinase-like_dom_sf"/>
</dbReference>
<keyword evidence="15 21" id="KW-0472">Membrane</keyword>
<keyword evidence="16" id="KW-0675">Receptor</keyword>
<feature type="domain" description="Protein kinase" evidence="23">
    <location>
        <begin position="666"/>
        <end position="945"/>
    </location>
</feature>
<dbReference type="Pfam" id="PF00560">
    <property type="entry name" value="LRR_1"/>
    <property type="match status" value="7"/>
</dbReference>
<dbReference type="GO" id="GO:0004674">
    <property type="term" value="F:protein serine/threonine kinase activity"/>
    <property type="evidence" value="ECO:0007669"/>
    <property type="project" value="UniProtKB-KW"/>
</dbReference>
<evidence type="ECO:0000256" key="10">
    <source>
        <dbReference type="ARBA" id="ARBA00022737"/>
    </source>
</evidence>
<dbReference type="InterPro" id="IPR008266">
    <property type="entry name" value="Tyr_kinase_AS"/>
</dbReference>
<dbReference type="GO" id="GO:0009791">
    <property type="term" value="P:post-embryonic development"/>
    <property type="evidence" value="ECO:0007669"/>
    <property type="project" value="UniProtKB-ARBA"/>
</dbReference>
<evidence type="ECO:0000256" key="17">
    <source>
        <dbReference type="ARBA" id="ARBA00023180"/>
    </source>
</evidence>
<dbReference type="Gene3D" id="1.10.510.10">
    <property type="entry name" value="Transferase(Phosphotransferase) domain 1"/>
    <property type="match status" value="1"/>
</dbReference>
<dbReference type="Gene3D" id="3.80.10.10">
    <property type="entry name" value="Ribonuclease Inhibitor"/>
    <property type="match status" value="5"/>
</dbReference>
<comment type="catalytic activity">
    <reaction evidence="18">
        <text>L-threonyl-[protein] + ATP = O-phospho-L-threonyl-[protein] + ADP + H(+)</text>
        <dbReference type="Rhea" id="RHEA:46608"/>
        <dbReference type="Rhea" id="RHEA-COMP:11060"/>
        <dbReference type="Rhea" id="RHEA-COMP:11605"/>
        <dbReference type="ChEBI" id="CHEBI:15378"/>
        <dbReference type="ChEBI" id="CHEBI:30013"/>
        <dbReference type="ChEBI" id="CHEBI:30616"/>
        <dbReference type="ChEBI" id="CHEBI:61977"/>
        <dbReference type="ChEBI" id="CHEBI:456216"/>
        <dbReference type="EC" id="2.7.11.1"/>
    </reaction>
</comment>
<evidence type="ECO:0000256" key="3">
    <source>
        <dbReference type="ARBA" id="ARBA00012513"/>
    </source>
</evidence>
<dbReference type="SUPFAM" id="SSF56112">
    <property type="entry name" value="Protein kinase-like (PK-like)"/>
    <property type="match status" value="1"/>
</dbReference>
<reference evidence="24" key="1">
    <citation type="journal article" date="2022" name="Plant J.">
        <title>Strategies of tolerance reflected in two North American maple genomes.</title>
        <authorList>
            <person name="McEvoy S.L."/>
            <person name="Sezen U.U."/>
            <person name="Trouern-Trend A."/>
            <person name="McMahon S.M."/>
            <person name="Schaberg P.G."/>
            <person name="Yang J."/>
            <person name="Wegrzyn J.L."/>
            <person name="Swenson N.G."/>
        </authorList>
    </citation>
    <scope>NUCLEOTIDE SEQUENCE</scope>
    <source>
        <strain evidence="24">NS2018</strain>
    </source>
</reference>
<comment type="subcellular location">
    <subcellularLocation>
        <location evidence="1">Cell membrane</location>
    </subcellularLocation>
    <subcellularLocation>
        <location evidence="2">Membrane</location>
        <topology evidence="2">Single-pass type I membrane protein</topology>
    </subcellularLocation>
</comment>
<keyword evidence="12" id="KW-0418">Kinase</keyword>
<keyword evidence="9 22" id="KW-0732">Signal</keyword>
<keyword evidence="5" id="KW-0597">Phosphoprotein</keyword>
<organism evidence="24 25">
    <name type="scientific">Acer saccharum</name>
    <name type="common">Sugar maple</name>
    <dbReference type="NCBI Taxonomy" id="4024"/>
    <lineage>
        <taxon>Eukaryota</taxon>
        <taxon>Viridiplantae</taxon>
        <taxon>Streptophyta</taxon>
        <taxon>Embryophyta</taxon>
        <taxon>Tracheophyta</taxon>
        <taxon>Spermatophyta</taxon>
        <taxon>Magnoliopsida</taxon>
        <taxon>eudicotyledons</taxon>
        <taxon>Gunneridae</taxon>
        <taxon>Pentapetalae</taxon>
        <taxon>rosids</taxon>
        <taxon>malvids</taxon>
        <taxon>Sapindales</taxon>
        <taxon>Sapindaceae</taxon>
        <taxon>Hippocastanoideae</taxon>
        <taxon>Acereae</taxon>
        <taxon>Acer</taxon>
    </lineage>
</organism>
<proteinExistence type="predicted"/>